<organism evidence="1 2">
    <name type="scientific">Mytilus galloprovincialis</name>
    <name type="common">Mediterranean mussel</name>
    <dbReference type="NCBI Taxonomy" id="29158"/>
    <lineage>
        <taxon>Eukaryota</taxon>
        <taxon>Metazoa</taxon>
        <taxon>Spiralia</taxon>
        <taxon>Lophotrochozoa</taxon>
        <taxon>Mollusca</taxon>
        <taxon>Bivalvia</taxon>
        <taxon>Autobranchia</taxon>
        <taxon>Pteriomorphia</taxon>
        <taxon>Mytilida</taxon>
        <taxon>Mytiloidea</taxon>
        <taxon>Mytilidae</taxon>
        <taxon>Mytilinae</taxon>
        <taxon>Mytilus</taxon>
    </lineage>
</organism>
<dbReference type="AlphaFoldDB" id="A0A8B6HLD9"/>
<protein>
    <submittedName>
        <fullName evidence="1">Uncharacterized protein</fullName>
    </submittedName>
</protein>
<proteinExistence type="predicted"/>
<gene>
    <name evidence="1" type="ORF">MGAL_10B042998</name>
</gene>
<reference evidence="1" key="1">
    <citation type="submission" date="2018-11" db="EMBL/GenBank/DDBJ databases">
        <authorList>
            <person name="Alioto T."/>
            <person name="Alioto T."/>
        </authorList>
    </citation>
    <scope>NUCLEOTIDE SEQUENCE</scope>
</reference>
<accession>A0A8B6HLD9</accession>
<name>A0A8B6HLD9_MYTGA</name>
<dbReference type="Proteomes" id="UP000596742">
    <property type="component" value="Unassembled WGS sequence"/>
</dbReference>
<evidence type="ECO:0000313" key="1">
    <source>
        <dbReference type="EMBL" id="VDI81325.1"/>
    </source>
</evidence>
<keyword evidence="2" id="KW-1185">Reference proteome</keyword>
<sequence>MYAVMCVELSIHFSDKQGGPRPIQPYKLIQSISALHYQTDLSLIVGHGADCSGLVTDMVVMDNGSMVMCLPRQDRLLICKIDGSQVDSIDVDEPWYVTVINRSTVAIIEYHTYCIEMYDINSKRKIKSKSPNRKQICSGITTLNNKLVVSDDYRQERQNS</sequence>
<dbReference type="EMBL" id="UYJE01010249">
    <property type="protein sequence ID" value="VDI81325.1"/>
    <property type="molecule type" value="Genomic_DNA"/>
</dbReference>
<comment type="caution">
    <text evidence="1">The sequence shown here is derived from an EMBL/GenBank/DDBJ whole genome shotgun (WGS) entry which is preliminary data.</text>
</comment>
<evidence type="ECO:0000313" key="2">
    <source>
        <dbReference type="Proteomes" id="UP000596742"/>
    </source>
</evidence>